<sequence>MPPSSIGQRIRSARERRGRSQAAIAGLCGITEDYLSRIERGLKTPSVGVLRALARELTVSVAELLGEQESAARTPAVIAPAIAQALLGYGGTVDDGKVLPPAVLRERVEAAWRMWQSAPDRFTRAAEVLPSLVLDMENALRYYQAPADSATRRELLCCSADLYGLLRSYCRRVGRADLSLMVADRALRAAEEASDSVRIATAHWNLGHILLGDQQNEAAEQVARHGIERLQRTSASRDVEALKGALELVAAVSLARRKKWWEAREQLGRVEPIADRVRETNVGRTVFGPTNVRLYRLTTELEAGETVEALRVADQIDISHIPSVERRFQFGLDVARCYERRREHTAVLLHLLDLENLAPEDLARAPEAHRMVVRLVEQARPTYRRQVVGLAGRLGML</sequence>
<dbReference type="PANTHER" id="PTHR46797">
    <property type="entry name" value="HTH-TYPE TRANSCRIPTIONAL REGULATOR"/>
    <property type="match status" value="1"/>
</dbReference>
<dbReference type="GO" id="GO:0003677">
    <property type="term" value="F:DNA binding"/>
    <property type="evidence" value="ECO:0007669"/>
    <property type="project" value="UniProtKB-KW"/>
</dbReference>
<dbReference type="InterPro" id="IPR011990">
    <property type="entry name" value="TPR-like_helical_dom_sf"/>
</dbReference>
<dbReference type="OrthoDB" id="3504495at2"/>
<keyword evidence="4" id="KW-1185">Reference proteome</keyword>
<dbReference type="SMART" id="SM00530">
    <property type="entry name" value="HTH_XRE"/>
    <property type="match status" value="1"/>
</dbReference>
<organism evidence="3 4">
    <name type="scientific">Streptomyces marincola</name>
    <dbReference type="NCBI Taxonomy" id="2878388"/>
    <lineage>
        <taxon>Bacteria</taxon>
        <taxon>Bacillati</taxon>
        <taxon>Actinomycetota</taxon>
        <taxon>Actinomycetes</taxon>
        <taxon>Kitasatosporales</taxon>
        <taxon>Streptomycetaceae</taxon>
        <taxon>Streptomyces</taxon>
    </lineage>
</organism>
<evidence type="ECO:0000313" key="3">
    <source>
        <dbReference type="EMBL" id="ARQ69164.1"/>
    </source>
</evidence>
<keyword evidence="1" id="KW-0238">DNA-binding</keyword>
<dbReference type="GO" id="GO:0003700">
    <property type="term" value="F:DNA-binding transcription factor activity"/>
    <property type="evidence" value="ECO:0007669"/>
    <property type="project" value="TreeGrafter"/>
</dbReference>
<dbReference type="PROSITE" id="PS50943">
    <property type="entry name" value="HTH_CROC1"/>
    <property type="match status" value="1"/>
</dbReference>
<feature type="domain" description="HTH cro/C1-type" evidence="2">
    <location>
        <begin position="10"/>
        <end position="64"/>
    </location>
</feature>
<dbReference type="GO" id="GO:0005829">
    <property type="term" value="C:cytosol"/>
    <property type="evidence" value="ECO:0007669"/>
    <property type="project" value="TreeGrafter"/>
</dbReference>
<protein>
    <recommendedName>
        <fullName evidence="2">HTH cro/C1-type domain-containing protein</fullName>
    </recommendedName>
</protein>
<dbReference type="InterPro" id="IPR010982">
    <property type="entry name" value="Lambda_DNA-bd_dom_sf"/>
</dbReference>
<dbReference type="CDD" id="cd00093">
    <property type="entry name" value="HTH_XRE"/>
    <property type="match status" value="1"/>
</dbReference>
<dbReference type="Pfam" id="PF13560">
    <property type="entry name" value="HTH_31"/>
    <property type="match status" value="1"/>
</dbReference>
<reference evidence="3 4" key="1">
    <citation type="submission" date="2017-05" db="EMBL/GenBank/DDBJ databases">
        <title>Complete genome sequence of Streptomyces sp. SCSIO 03032 revealed the diverse biosynthetic pathways for its bioactive secondary metabolites.</title>
        <authorList>
            <person name="Ma L."/>
            <person name="Zhu Y."/>
            <person name="Zhang W."/>
            <person name="Zhang G."/>
            <person name="Tian X."/>
            <person name="Zhang S."/>
            <person name="Zhang C."/>
        </authorList>
    </citation>
    <scope>NUCLEOTIDE SEQUENCE [LARGE SCALE GENOMIC DNA]</scope>
    <source>
        <strain evidence="3 4">SCSIO 03032</strain>
    </source>
</reference>
<dbReference type="InterPro" id="IPR001387">
    <property type="entry name" value="Cro/C1-type_HTH"/>
</dbReference>
<dbReference type="AlphaFoldDB" id="A0A1W7CWF8"/>
<accession>A0A1W7CWF8</accession>
<evidence type="ECO:0000313" key="4">
    <source>
        <dbReference type="Proteomes" id="UP000194218"/>
    </source>
</evidence>
<dbReference type="Proteomes" id="UP000194218">
    <property type="component" value="Chromosome"/>
</dbReference>
<name>A0A1W7CWF8_9ACTN</name>
<dbReference type="EMBL" id="CP021121">
    <property type="protein sequence ID" value="ARQ69164.1"/>
    <property type="molecule type" value="Genomic_DNA"/>
</dbReference>
<dbReference type="PANTHER" id="PTHR46797:SF1">
    <property type="entry name" value="METHYLPHOSPHONATE SYNTHASE"/>
    <property type="match status" value="1"/>
</dbReference>
<dbReference type="InterPro" id="IPR050807">
    <property type="entry name" value="TransReg_Diox_bact_type"/>
</dbReference>
<dbReference type="RefSeq" id="WP_086158786.1">
    <property type="nucleotide sequence ID" value="NZ_CP021121.1"/>
</dbReference>
<proteinExistence type="predicted"/>
<dbReference type="SUPFAM" id="SSF47413">
    <property type="entry name" value="lambda repressor-like DNA-binding domains"/>
    <property type="match status" value="1"/>
</dbReference>
<dbReference type="KEGG" id="smao:CAG99_10080"/>
<gene>
    <name evidence="3" type="ORF">CAG99_10080</name>
</gene>
<evidence type="ECO:0000256" key="1">
    <source>
        <dbReference type="ARBA" id="ARBA00023125"/>
    </source>
</evidence>
<evidence type="ECO:0000259" key="2">
    <source>
        <dbReference type="PROSITE" id="PS50943"/>
    </source>
</evidence>
<dbReference type="SUPFAM" id="SSF48452">
    <property type="entry name" value="TPR-like"/>
    <property type="match status" value="1"/>
</dbReference>
<dbReference type="Gene3D" id="1.10.260.40">
    <property type="entry name" value="lambda repressor-like DNA-binding domains"/>
    <property type="match status" value="1"/>
</dbReference>